<accession>A0A8A1MIF5</accession>
<dbReference type="Proteomes" id="UP000663671">
    <property type="component" value="Chromosome 3"/>
</dbReference>
<sequence length="103" mass="10771">MKTPNGNQNGWVLFFTGQARIITPPTRFDRLLVEGGTNGFLIAVDTPDVVAGDHRTVCEQKVDVSAVDSVPGWGGASTCCFVRGDVDSSFAGTAGPGHLTSMS</sequence>
<gene>
    <name evidence="1" type="ORF">I7I51_07133</name>
</gene>
<evidence type="ECO:0000313" key="1">
    <source>
        <dbReference type="EMBL" id="QSS66276.1"/>
    </source>
</evidence>
<dbReference type="OrthoDB" id="3223416at2759"/>
<name>A0A8A1MIF5_AJECA</name>
<dbReference type="AlphaFoldDB" id="A0A8A1MIF5"/>
<proteinExistence type="predicted"/>
<dbReference type="VEuPathDB" id="FungiDB:I7I51_07133"/>
<reference evidence="1" key="1">
    <citation type="submission" date="2021-01" db="EMBL/GenBank/DDBJ databases">
        <title>Chromosome-level genome assembly of a human fungal pathogen reveals clustering of transcriptionally co-regulated genes.</title>
        <authorList>
            <person name="Voorhies M."/>
            <person name="Cohen S."/>
            <person name="Shea T.P."/>
            <person name="Petrus S."/>
            <person name="Munoz J.F."/>
            <person name="Poplawski S."/>
            <person name="Goldman W.E."/>
            <person name="Michael T."/>
            <person name="Cuomo C.A."/>
            <person name="Sil A."/>
            <person name="Beyhan S."/>
        </authorList>
    </citation>
    <scope>NUCLEOTIDE SEQUENCE</scope>
    <source>
        <strain evidence="1">WU24</strain>
    </source>
</reference>
<organism evidence="1 2">
    <name type="scientific">Ajellomyces capsulatus</name>
    <name type="common">Darling's disease fungus</name>
    <name type="synonym">Histoplasma capsulatum</name>
    <dbReference type="NCBI Taxonomy" id="5037"/>
    <lineage>
        <taxon>Eukaryota</taxon>
        <taxon>Fungi</taxon>
        <taxon>Dikarya</taxon>
        <taxon>Ascomycota</taxon>
        <taxon>Pezizomycotina</taxon>
        <taxon>Eurotiomycetes</taxon>
        <taxon>Eurotiomycetidae</taxon>
        <taxon>Onygenales</taxon>
        <taxon>Ajellomycetaceae</taxon>
        <taxon>Histoplasma</taxon>
    </lineage>
</organism>
<protein>
    <submittedName>
        <fullName evidence="1">Uncharacterized protein</fullName>
    </submittedName>
</protein>
<dbReference type="EMBL" id="CP069115">
    <property type="protein sequence ID" value="QSS66276.1"/>
    <property type="molecule type" value="Genomic_DNA"/>
</dbReference>
<evidence type="ECO:0000313" key="2">
    <source>
        <dbReference type="Proteomes" id="UP000663671"/>
    </source>
</evidence>